<sequence length="410" mass="42418">MGMFATGRSPRNIVFGRGQRQSLPGYAGQLGQRALVVTDERMGAEADFVAMMDGLRTAGLSIEIFDATPPEVPLAAIEQCVAAGRAFGPDIVIGIGGGSCLDMAKATALLLAHDGSPRDYFGEFKVPGPVVPLIAVPTTAGTGSEATPVAVVADSDRVLKVGIASPFLIPHTAICDPELTLTCPAGLTAIAGADALTHAIEALTALARPIDGQTTHEHVFVGKNGLSDTYARQAISHLSDGLARAVASGEDMAARESVMLGALLAGMAFGVAGTAAAHAIQYPVGALTHTAHGSGVACLLPYVMHFNRSHATASMAQVAEAMGVVVARDDDDANAERAIVAVETLFGEIGIPRDLEALGLKHDQQEWCAEQSMGAARLVKNNPRPLDVAAMRTIIKAAHAGRRDLLDAEI</sequence>
<dbReference type="CDD" id="cd08191">
    <property type="entry name" value="Fe-ADH-like"/>
    <property type="match status" value="1"/>
</dbReference>
<evidence type="ECO:0000256" key="2">
    <source>
        <dbReference type="ARBA" id="ARBA00023002"/>
    </source>
</evidence>
<protein>
    <submittedName>
        <fullName evidence="5">Iron-containing alcohol dehydrogenase</fullName>
    </submittedName>
</protein>
<dbReference type="RefSeq" id="WP_282210332.1">
    <property type="nucleotide sequence ID" value="NZ_CP118247.1"/>
</dbReference>
<feature type="domain" description="Alcohol dehydrogenase iron-type/glycerol dehydrogenase GldA" evidence="3">
    <location>
        <begin position="10"/>
        <end position="177"/>
    </location>
</feature>
<evidence type="ECO:0000313" key="5">
    <source>
        <dbReference type="EMBL" id="WDR04811.1"/>
    </source>
</evidence>
<dbReference type="EMBL" id="CP118247">
    <property type="protein sequence ID" value="WDR04811.1"/>
    <property type="molecule type" value="Genomic_DNA"/>
</dbReference>
<dbReference type="Pfam" id="PF25137">
    <property type="entry name" value="ADH_Fe_C"/>
    <property type="match status" value="1"/>
</dbReference>
<evidence type="ECO:0000313" key="6">
    <source>
        <dbReference type="Proteomes" id="UP001222118"/>
    </source>
</evidence>
<dbReference type="InterPro" id="IPR039697">
    <property type="entry name" value="Alcohol_dehydrogenase_Fe"/>
</dbReference>
<dbReference type="InterPro" id="IPR001670">
    <property type="entry name" value="ADH_Fe/GldA"/>
</dbReference>
<proteinExistence type="inferred from homology"/>
<dbReference type="PANTHER" id="PTHR11496">
    <property type="entry name" value="ALCOHOL DEHYDROGENASE"/>
    <property type="match status" value="1"/>
</dbReference>
<dbReference type="Gene3D" id="1.20.1090.10">
    <property type="entry name" value="Dehydroquinate synthase-like - alpha domain"/>
    <property type="match status" value="1"/>
</dbReference>
<gene>
    <name evidence="5" type="ORF">PSQ90_10855</name>
</gene>
<dbReference type="Pfam" id="PF00465">
    <property type="entry name" value="Fe-ADH"/>
    <property type="match status" value="1"/>
</dbReference>
<keyword evidence="6" id="KW-1185">Reference proteome</keyword>
<evidence type="ECO:0000259" key="3">
    <source>
        <dbReference type="Pfam" id="PF00465"/>
    </source>
</evidence>
<dbReference type="PANTHER" id="PTHR11496:SF102">
    <property type="entry name" value="ALCOHOL DEHYDROGENASE 4"/>
    <property type="match status" value="1"/>
</dbReference>
<evidence type="ECO:0000256" key="1">
    <source>
        <dbReference type="ARBA" id="ARBA00007358"/>
    </source>
</evidence>
<dbReference type="SUPFAM" id="SSF56796">
    <property type="entry name" value="Dehydroquinate synthase-like"/>
    <property type="match status" value="1"/>
</dbReference>
<accession>A0ABY7YU23</accession>
<comment type="similarity">
    <text evidence="1">Belongs to the iron-containing alcohol dehydrogenase family.</text>
</comment>
<dbReference type="Gene3D" id="3.40.50.1970">
    <property type="match status" value="1"/>
</dbReference>
<dbReference type="InterPro" id="IPR056798">
    <property type="entry name" value="ADH_Fe_C"/>
</dbReference>
<organism evidence="5 6">
    <name type="scientific">Devosia rhodophyticola</name>
    <dbReference type="NCBI Taxonomy" id="3026423"/>
    <lineage>
        <taxon>Bacteria</taxon>
        <taxon>Pseudomonadati</taxon>
        <taxon>Pseudomonadota</taxon>
        <taxon>Alphaproteobacteria</taxon>
        <taxon>Hyphomicrobiales</taxon>
        <taxon>Devosiaceae</taxon>
        <taxon>Devosia</taxon>
    </lineage>
</organism>
<feature type="domain" description="Fe-containing alcohol dehydrogenase-like C-terminal" evidence="4">
    <location>
        <begin position="188"/>
        <end position="398"/>
    </location>
</feature>
<reference evidence="5 6" key="1">
    <citation type="submission" date="2023-02" db="EMBL/GenBank/DDBJ databases">
        <title>Devosia chondri sp. nov., isolated from the phycosphere of marine algae.</title>
        <authorList>
            <person name="Kim J.M."/>
            <person name="Lee J.K."/>
            <person name="Choi B.J."/>
            <person name="Bayburt H."/>
            <person name="Jeon C.O."/>
        </authorList>
    </citation>
    <scope>NUCLEOTIDE SEQUENCE [LARGE SCALE GENOMIC DNA]</scope>
    <source>
        <strain evidence="5 6">G2-5</strain>
    </source>
</reference>
<keyword evidence="2" id="KW-0560">Oxidoreductase</keyword>
<dbReference type="Proteomes" id="UP001222118">
    <property type="component" value="Chromosome"/>
</dbReference>
<name>A0ABY7YU23_9HYPH</name>
<evidence type="ECO:0000259" key="4">
    <source>
        <dbReference type="Pfam" id="PF25137"/>
    </source>
</evidence>